<name>A0A7Y9S3E5_9ACTN</name>
<sequence>MTGLVRRSSALIATGVLVLTGLAGCGGGDAEPGADPRPAATPSAGDNPTGATGKTSPKVPASPKTNASGLSSPASASDDLPTRGADGTQDSVLAKLPGPSSQKCVDVDKNRDVRSGSMAAGPFDEVRSNYEQGAPATQEVRLYFIPEKSAKMPGISVRLHNKASNKTITVRQKRWADAGEFRFYDVQTGLPTKGTWQITAQAGPDKGCWTVQLG</sequence>
<feature type="region of interest" description="Disordered" evidence="1">
    <location>
        <begin position="28"/>
        <end position="121"/>
    </location>
</feature>
<proteinExistence type="predicted"/>
<dbReference type="RefSeq" id="WP_179503217.1">
    <property type="nucleotide sequence ID" value="NZ_JACCAA010000001.1"/>
</dbReference>
<accession>A0A7Y9S3E5</accession>
<evidence type="ECO:0000256" key="2">
    <source>
        <dbReference type="SAM" id="SignalP"/>
    </source>
</evidence>
<feature type="compositionally biased region" description="Basic and acidic residues" evidence="1">
    <location>
        <begin position="105"/>
        <end position="114"/>
    </location>
</feature>
<protein>
    <submittedName>
        <fullName evidence="3">Uncharacterized protein</fullName>
    </submittedName>
</protein>
<dbReference type="Proteomes" id="UP000540656">
    <property type="component" value="Unassembled WGS sequence"/>
</dbReference>
<feature type="compositionally biased region" description="Polar residues" evidence="1">
    <location>
        <begin position="63"/>
        <end position="75"/>
    </location>
</feature>
<dbReference type="AlphaFoldDB" id="A0A7Y9S3E5"/>
<feature type="signal peptide" evidence="2">
    <location>
        <begin position="1"/>
        <end position="23"/>
    </location>
</feature>
<evidence type="ECO:0000313" key="4">
    <source>
        <dbReference type="Proteomes" id="UP000540656"/>
    </source>
</evidence>
<evidence type="ECO:0000256" key="1">
    <source>
        <dbReference type="SAM" id="MobiDB-lite"/>
    </source>
</evidence>
<dbReference type="EMBL" id="JACCAA010000001">
    <property type="protein sequence ID" value="NYG60274.1"/>
    <property type="molecule type" value="Genomic_DNA"/>
</dbReference>
<evidence type="ECO:0000313" key="3">
    <source>
        <dbReference type="EMBL" id="NYG60274.1"/>
    </source>
</evidence>
<dbReference type="PROSITE" id="PS51257">
    <property type="entry name" value="PROKAR_LIPOPROTEIN"/>
    <property type="match status" value="1"/>
</dbReference>
<keyword evidence="4" id="KW-1185">Reference proteome</keyword>
<reference evidence="3 4" key="1">
    <citation type="submission" date="2020-07" db="EMBL/GenBank/DDBJ databases">
        <title>Sequencing the genomes of 1000 actinobacteria strains.</title>
        <authorList>
            <person name="Klenk H.-P."/>
        </authorList>
    </citation>
    <scope>NUCLEOTIDE SEQUENCE [LARGE SCALE GENOMIC DNA]</scope>
    <source>
        <strain evidence="3 4">DSM 23819</strain>
    </source>
</reference>
<feature type="chain" id="PRO_5038810431" evidence="2">
    <location>
        <begin position="24"/>
        <end position="214"/>
    </location>
</feature>
<comment type="caution">
    <text evidence="3">The sequence shown here is derived from an EMBL/GenBank/DDBJ whole genome shotgun (WGS) entry which is preliminary data.</text>
</comment>
<feature type="compositionally biased region" description="Polar residues" evidence="1">
    <location>
        <begin position="44"/>
        <end position="55"/>
    </location>
</feature>
<gene>
    <name evidence="3" type="ORF">BJ980_003197</name>
</gene>
<keyword evidence="2" id="KW-0732">Signal</keyword>
<organism evidence="3 4">
    <name type="scientific">Nocardioides daedukensis</name>
    <dbReference type="NCBI Taxonomy" id="634462"/>
    <lineage>
        <taxon>Bacteria</taxon>
        <taxon>Bacillati</taxon>
        <taxon>Actinomycetota</taxon>
        <taxon>Actinomycetes</taxon>
        <taxon>Propionibacteriales</taxon>
        <taxon>Nocardioidaceae</taxon>
        <taxon>Nocardioides</taxon>
    </lineage>
</organism>